<keyword evidence="3" id="KW-0698">rRNA processing</keyword>
<comment type="caution">
    <text evidence="6">The sequence shown here is derived from an EMBL/GenBank/DDBJ whole genome shotgun (WGS) entry which is preliminary data.</text>
</comment>
<evidence type="ECO:0000256" key="4">
    <source>
        <dbReference type="ARBA" id="ARBA00023242"/>
    </source>
</evidence>
<evidence type="ECO:0000256" key="1">
    <source>
        <dbReference type="ARBA" id="ARBA00004123"/>
    </source>
</evidence>
<gene>
    <name evidence="6" type="ORF">H4R20_003568</name>
</gene>
<dbReference type="GO" id="GO:0030688">
    <property type="term" value="C:preribosome, small subunit precursor"/>
    <property type="evidence" value="ECO:0007669"/>
    <property type="project" value="InterPro"/>
</dbReference>
<evidence type="ECO:0000256" key="2">
    <source>
        <dbReference type="ARBA" id="ARBA00006374"/>
    </source>
</evidence>
<dbReference type="GO" id="GO:0006364">
    <property type="term" value="P:rRNA processing"/>
    <property type="evidence" value="ECO:0007669"/>
    <property type="project" value="UniProtKB-KW"/>
</dbReference>
<organism evidence="6 7">
    <name type="scientific">Coemansia guatemalensis</name>
    <dbReference type="NCBI Taxonomy" id="2761395"/>
    <lineage>
        <taxon>Eukaryota</taxon>
        <taxon>Fungi</taxon>
        <taxon>Fungi incertae sedis</taxon>
        <taxon>Zoopagomycota</taxon>
        <taxon>Kickxellomycotina</taxon>
        <taxon>Kickxellomycetes</taxon>
        <taxon>Kickxellales</taxon>
        <taxon>Kickxellaceae</taxon>
        <taxon>Coemansia</taxon>
    </lineage>
</organism>
<dbReference type="EMBL" id="JANBUO010000768">
    <property type="protein sequence ID" value="KAJ2801713.1"/>
    <property type="molecule type" value="Genomic_DNA"/>
</dbReference>
<proteinExistence type="inferred from homology"/>
<dbReference type="AlphaFoldDB" id="A0A9W8HV03"/>
<feature type="region of interest" description="Disordered" evidence="5">
    <location>
        <begin position="232"/>
        <end position="257"/>
    </location>
</feature>
<evidence type="ECO:0000313" key="6">
    <source>
        <dbReference type="EMBL" id="KAJ2801713.1"/>
    </source>
</evidence>
<sequence length="343" mass="38775">MIELTEKELALGKRLAHVDKSVRDQAVAAIGQVLAQSGELTNIELLRHWKALFYCFWLSDKPLVQQELSMSLASLTLACKGSNSVGFAQAFWETLCREWFDVDKHRVDKYLLLARRMVFFGFQSMRQSSWDTRVVEGFLGAYQEGPINPSEQRIPNSIRSHMADVYVDELVRLVGEIRSTHDAPDVEIAKIPVAMLLEPFMRLIGTSSIRQMPVIVQTSVFENIVVRIAEAEERSNDQDSCSDGELETNNNSSVTDNQIANESLEDVQFLTDSIPEIKQRLLSVGSEKTTSSSGRKRLHMLYQALCDTFPAEETDIVFPKQIVKFAAGQQSCGYRPHQGRIWL</sequence>
<dbReference type="GO" id="GO:0005634">
    <property type="term" value="C:nucleus"/>
    <property type="evidence" value="ECO:0007669"/>
    <property type="project" value="UniProtKB-SubCell"/>
</dbReference>
<evidence type="ECO:0008006" key="8">
    <source>
        <dbReference type="Google" id="ProtNLM"/>
    </source>
</evidence>
<keyword evidence="4" id="KW-0539">Nucleus</keyword>
<reference evidence="6" key="1">
    <citation type="submission" date="2022-07" db="EMBL/GenBank/DDBJ databases">
        <title>Phylogenomic reconstructions and comparative analyses of Kickxellomycotina fungi.</title>
        <authorList>
            <person name="Reynolds N.K."/>
            <person name="Stajich J.E."/>
            <person name="Barry K."/>
            <person name="Grigoriev I.V."/>
            <person name="Crous P."/>
            <person name="Smith M.E."/>
        </authorList>
    </citation>
    <scope>NUCLEOTIDE SEQUENCE</scope>
    <source>
        <strain evidence="6">NRRL 1565</strain>
    </source>
</reference>
<name>A0A9W8HV03_9FUNG</name>
<feature type="compositionally biased region" description="Polar residues" evidence="5">
    <location>
        <begin position="247"/>
        <end position="257"/>
    </location>
</feature>
<comment type="similarity">
    <text evidence="2">Belongs to the RRP1 family.</text>
</comment>
<evidence type="ECO:0000256" key="5">
    <source>
        <dbReference type="SAM" id="MobiDB-lite"/>
    </source>
</evidence>
<dbReference type="PANTHER" id="PTHR13026:SF0">
    <property type="entry name" value="RIBOSOMAL RNA PROCESSING 1B"/>
    <property type="match status" value="1"/>
</dbReference>
<dbReference type="OrthoDB" id="74910at2759"/>
<accession>A0A9W8HV03</accession>
<evidence type="ECO:0000313" key="7">
    <source>
        <dbReference type="Proteomes" id="UP001140094"/>
    </source>
</evidence>
<dbReference type="Pfam" id="PF05997">
    <property type="entry name" value="Nop52"/>
    <property type="match status" value="1"/>
</dbReference>
<dbReference type="InterPro" id="IPR010301">
    <property type="entry name" value="RRP1"/>
</dbReference>
<dbReference type="Proteomes" id="UP001140094">
    <property type="component" value="Unassembled WGS sequence"/>
</dbReference>
<protein>
    <recommendedName>
        <fullName evidence="8">Nop52-domain-containing protein</fullName>
    </recommendedName>
</protein>
<dbReference type="PANTHER" id="PTHR13026">
    <property type="entry name" value="NNP-1 PROTEIN NOVEL NUCLEAR PROTEIN 1 NOP52"/>
    <property type="match status" value="1"/>
</dbReference>
<comment type="subcellular location">
    <subcellularLocation>
        <location evidence="1">Nucleus</location>
    </subcellularLocation>
</comment>
<evidence type="ECO:0000256" key="3">
    <source>
        <dbReference type="ARBA" id="ARBA00022552"/>
    </source>
</evidence>
<keyword evidence="7" id="KW-1185">Reference proteome</keyword>